<sequence length="634" mass="74001">MNQLPSYGKLDHGRREIRLLTILNDDDDYLVRCLTRKVSLDDCQNFNALSYCWGDPQITAPIMVDYHVMSVTVNLEKALRQLRRSAQLREIWIDAICINQADNSEKNHQVPLMRHIYSAGNVFIWLGESDYQTDEFIRIMKTRHNDAVSSLSDREEPGMIAYVISLSINLVMKPWWERTWTVQELFLGKTVVFMCGTHTFPQSDVDAWFAYLWSLVERNDTDHTLRDHIQSSLVSMHPDKSVKAKDGLLFGGWVSRVRITRNVAIVQEEYQRNDPPSLRQVLMMTAGRVASDPRDKVFALLGLIPDYELRTISIDYDSEPRWVYYQVLRSLWPNWYYFEGLKYWQLLENSGPVPSWVADFSRPWAQNDICILKICTNPRWMIEGNAQQSDDHRILSFNATYLDTVHLVRTLTQNPRQDPVRFVQELRNMFMAFSKALETPVDRKLPLHQLEHLRTRELPWEVINRTTLKELQRIGIDTEQTASTSREMNQALLLLLQEPYATKMCSLILSSRMTRDDVGKFVKAEMLERYKLMEIAWQHFNMFQIFLQRCEAKSCGVWFFVTAGGFVGYSLRQVQKCDQAVIPYGSIYPILLRPQSNKRYRMLGLTIISGLTAWAELADYHKMGILKDSAYEVE</sequence>
<reference evidence="2 3" key="1">
    <citation type="submission" date="2016-05" db="EMBL/GenBank/DDBJ databases">
        <title>A degradative enzymes factory behind the ericoid mycorrhizal symbiosis.</title>
        <authorList>
            <consortium name="DOE Joint Genome Institute"/>
            <person name="Martino E."/>
            <person name="Morin E."/>
            <person name="Grelet G."/>
            <person name="Kuo A."/>
            <person name="Kohler A."/>
            <person name="Daghino S."/>
            <person name="Barry K."/>
            <person name="Choi C."/>
            <person name="Cichocki N."/>
            <person name="Clum A."/>
            <person name="Copeland A."/>
            <person name="Hainaut M."/>
            <person name="Haridas S."/>
            <person name="Labutti K."/>
            <person name="Lindquist E."/>
            <person name="Lipzen A."/>
            <person name="Khouja H.-R."/>
            <person name="Murat C."/>
            <person name="Ohm R."/>
            <person name="Olson A."/>
            <person name="Spatafora J."/>
            <person name="Veneault-Fourrey C."/>
            <person name="Henrissat B."/>
            <person name="Grigoriev I."/>
            <person name="Martin F."/>
            <person name="Perotto S."/>
        </authorList>
    </citation>
    <scope>NUCLEOTIDE SEQUENCE [LARGE SCALE GENOMIC DNA]</scope>
    <source>
        <strain evidence="2 3">UAMH 7357</strain>
    </source>
</reference>
<dbReference type="EMBL" id="KZ613562">
    <property type="protein sequence ID" value="PMD12186.1"/>
    <property type="molecule type" value="Genomic_DNA"/>
</dbReference>
<evidence type="ECO:0000259" key="1">
    <source>
        <dbReference type="Pfam" id="PF06985"/>
    </source>
</evidence>
<dbReference type="OrthoDB" id="3557394at2759"/>
<accession>A0A2J6PE60</accession>
<gene>
    <name evidence="2" type="ORF">NA56DRAFT_613874</name>
</gene>
<keyword evidence="3" id="KW-1185">Reference proteome</keyword>
<organism evidence="2 3">
    <name type="scientific">Hyaloscypha hepaticicola</name>
    <dbReference type="NCBI Taxonomy" id="2082293"/>
    <lineage>
        <taxon>Eukaryota</taxon>
        <taxon>Fungi</taxon>
        <taxon>Dikarya</taxon>
        <taxon>Ascomycota</taxon>
        <taxon>Pezizomycotina</taxon>
        <taxon>Leotiomycetes</taxon>
        <taxon>Helotiales</taxon>
        <taxon>Hyaloscyphaceae</taxon>
        <taxon>Hyaloscypha</taxon>
    </lineage>
</organism>
<dbReference type="Pfam" id="PF06985">
    <property type="entry name" value="HET"/>
    <property type="match status" value="1"/>
</dbReference>
<dbReference type="InterPro" id="IPR010730">
    <property type="entry name" value="HET"/>
</dbReference>
<name>A0A2J6PE60_9HELO</name>
<evidence type="ECO:0000313" key="2">
    <source>
        <dbReference type="EMBL" id="PMD12186.1"/>
    </source>
</evidence>
<dbReference type="AlphaFoldDB" id="A0A2J6PE60"/>
<dbReference type="STRING" id="1745343.A0A2J6PE60"/>
<evidence type="ECO:0000313" key="3">
    <source>
        <dbReference type="Proteomes" id="UP000235672"/>
    </source>
</evidence>
<dbReference type="PANTHER" id="PTHR24148">
    <property type="entry name" value="ANKYRIN REPEAT DOMAIN-CONTAINING PROTEIN 39 HOMOLOG-RELATED"/>
    <property type="match status" value="1"/>
</dbReference>
<protein>
    <submittedName>
        <fullName evidence="2">HET-domain-containing protein</fullName>
    </submittedName>
</protein>
<dbReference type="InterPro" id="IPR052895">
    <property type="entry name" value="HetReg/Transcr_Mod"/>
</dbReference>
<dbReference type="Proteomes" id="UP000235672">
    <property type="component" value="Unassembled WGS sequence"/>
</dbReference>
<dbReference type="PANTHER" id="PTHR24148:SF73">
    <property type="entry name" value="HET DOMAIN PROTEIN (AFU_ORTHOLOGUE AFUA_8G01020)"/>
    <property type="match status" value="1"/>
</dbReference>
<proteinExistence type="predicted"/>
<feature type="domain" description="Heterokaryon incompatibility" evidence="1">
    <location>
        <begin position="46"/>
        <end position="184"/>
    </location>
</feature>